<dbReference type="Pfam" id="PF09339">
    <property type="entry name" value="HTH_IclR"/>
    <property type="match status" value="1"/>
</dbReference>
<dbReference type="SMART" id="SM00346">
    <property type="entry name" value="HTH_ICLR"/>
    <property type="match status" value="1"/>
</dbReference>
<evidence type="ECO:0000259" key="4">
    <source>
        <dbReference type="PROSITE" id="PS51077"/>
    </source>
</evidence>
<dbReference type="Gene3D" id="3.30.450.40">
    <property type="match status" value="2"/>
</dbReference>
<dbReference type="PROSITE" id="PS51077">
    <property type="entry name" value="HTH_ICLR"/>
    <property type="match status" value="1"/>
</dbReference>
<dbReference type="GO" id="GO:0045892">
    <property type="term" value="P:negative regulation of DNA-templated transcription"/>
    <property type="evidence" value="ECO:0007669"/>
    <property type="project" value="TreeGrafter"/>
</dbReference>
<dbReference type="InterPro" id="IPR050707">
    <property type="entry name" value="HTH_MetabolicPath_Reg"/>
</dbReference>
<gene>
    <name evidence="6" type="ordered locus">MODMU_2462</name>
</gene>
<protein>
    <submittedName>
        <fullName evidence="6">Transcriptional regulator, IclR family</fullName>
    </submittedName>
</protein>
<dbReference type="eggNOG" id="COG1414">
    <property type="taxonomic scope" value="Bacteria"/>
</dbReference>
<dbReference type="GO" id="GO:0003677">
    <property type="term" value="F:DNA binding"/>
    <property type="evidence" value="ECO:0007669"/>
    <property type="project" value="UniProtKB-KW"/>
</dbReference>
<proteinExistence type="predicted"/>
<dbReference type="EMBL" id="FO203431">
    <property type="protein sequence ID" value="CCH87891.1"/>
    <property type="molecule type" value="Genomic_DNA"/>
</dbReference>
<dbReference type="AlphaFoldDB" id="I4EWX8"/>
<dbReference type="STRING" id="477641.MODMU_2462"/>
<accession>I4EWX8</accession>
<dbReference type="InterPro" id="IPR036390">
    <property type="entry name" value="WH_DNA-bd_sf"/>
</dbReference>
<dbReference type="PANTHER" id="PTHR30136">
    <property type="entry name" value="HELIX-TURN-HELIX TRANSCRIPTIONAL REGULATOR, ICLR FAMILY"/>
    <property type="match status" value="1"/>
</dbReference>
<dbReference type="PROSITE" id="PS51078">
    <property type="entry name" value="ICLR_ED"/>
    <property type="match status" value="1"/>
</dbReference>
<dbReference type="GO" id="GO:0003700">
    <property type="term" value="F:DNA-binding transcription factor activity"/>
    <property type="evidence" value="ECO:0007669"/>
    <property type="project" value="TreeGrafter"/>
</dbReference>
<evidence type="ECO:0000256" key="2">
    <source>
        <dbReference type="ARBA" id="ARBA00023125"/>
    </source>
</evidence>
<evidence type="ECO:0000313" key="6">
    <source>
        <dbReference type="EMBL" id="CCH87891.1"/>
    </source>
</evidence>
<dbReference type="InterPro" id="IPR036388">
    <property type="entry name" value="WH-like_DNA-bd_sf"/>
</dbReference>
<dbReference type="Gene3D" id="1.10.10.10">
    <property type="entry name" value="Winged helix-like DNA-binding domain superfamily/Winged helix DNA-binding domain"/>
    <property type="match status" value="1"/>
</dbReference>
<dbReference type="PATRIC" id="fig|477641.3.peg.2340"/>
<dbReference type="Proteomes" id="UP000006461">
    <property type="component" value="Chromosome"/>
</dbReference>
<dbReference type="OrthoDB" id="156285at2"/>
<dbReference type="OMA" id="WTDYHVA"/>
<dbReference type="InterPro" id="IPR005471">
    <property type="entry name" value="Tscrpt_reg_IclR_N"/>
</dbReference>
<dbReference type="KEGG" id="mmar:MODMU_2462"/>
<sequence length="229" mass="23821">MTEEAAGAPQSQTLDRGVRVLEHLASAGVPQPVAEIGRALGLHRSITYRLLRTLEDHQLVERDPLGHYGLGLGIAVLSRGVRTDLNAAALPRLTGLATELGMTAFLVVRAGDEAVTITSIEPQDTPAHVTYRPGTRHPVDRGAPGLALLMPGPPTAEDRAALREARRTGWASSHGEVIPGIRSIAAPVLGPDGGARAALAVVFVDQHADADHIGQAVTSAAGKVAAALR</sequence>
<dbReference type="Pfam" id="PF01614">
    <property type="entry name" value="IclR_C"/>
    <property type="match status" value="2"/>
</dbReference>
<keyword evidence="1" id="KW-0805">Transcription regulation</keyword>
<dbReference type="InterPro" id="IPR014757">
    <property type="entry name" value="Tscrpt_reg_IclR_C"/>
</dbReference>
<keyword evidence="2" id="KW-0238">DNA-binding</keyword>
<evidence type="ECO:0000259" key="5">
    <source>
        <dbReference type="PROSITE" id="PS51078"/>
    </source>
</evidence>
<evidence type="ECO:0000256" key="1">
    <source>
        <dbReference type="ARBA" id="ARBA00023015"/>
    </source>
</evidence>
<keyword evidence="3" id="KW-0804">Transcription</keyword>
<feature type="domain" description="IclR-ED" evidence="5">
    <location>
        <begin position="68"/>
        <end position="229"/>
    </location>
</feature>
<evidence type="ECO:0000256" key="3">
    <source>
        <dbReference type="ARBA" id="ARBA00023163"/>
    </source>
</evidence>
<reference evidence="6 7" key="1">
    <citation type="journal article" date="2012" name="J. Bacteriol.">
        <title>Genome Sequence of Radiation-Resistant Modestobacter marinus Strain BC501, a Representative Actinobacterium That Thrives on Calcareous Stone Surfaces.</title>
        <authorList>
            <person name="Normand P."/>
            <person name="Gury J."/>
            <person name="Pujic P."/>
            <person name="Chouaia B."/>
            <person name="Crotti E."/>
            <person name="Brusetti L."/>
            <person name="Daffonchio D."/>
            <person name="Vacherie B."/>
            <person name="Barbe V."/>
            <person name="Medigue C."/>
            <person name="Calteau A."/>
            <person name="Ghodhbane-Gtari F."/>
            <person name="Essoussi I."/>
            <person name="Nouioui I."/>
            <person name="Abbassi-Ghozzi I."/>
            <person name="Gtari M."/>
        </authorList>
    </citation>
    <scope>NUCLEOTIDE SEQUENCE [LARGE SCALE GENOMIC DNA]</scope>
    <source>
        <strain evidence="7">BC 501</strain>
    </source>
</reference>
<dbReference type="PANTHER" id="PTHR30136:SF24">
    <property type="entry name" value="HTH-TYPE TRANSCRIPTIONAL REPRESSOR ALLR"/>
    <property type="match status" value="1"/>
</dbReference>
<dbReference type="SUPFAM" id="SSF46785">
    <property type="entry name" value="Winged helix' DNA-binding domain"/>
    <property type="match status" value="1"/>
</dbReference>
<name>I4EWX8_MODI5</name>
<dbReference type="HOGENOM" id="CLU_062618_5_4_11"/>
<feature type="domain" description="HTH iclR-type" evidence="4">
    <location>
        <begin position="11"/>
        <end position="72"/>
    </location>
</feature>
<dbReference type="InterPro" id="IPR029016">
    <property type="entry name" value="GAF-like_dom_sf"/>
</dbReference>
<keyword evidence="7" id="KW-1185">Reference proteome</keyword>
<dbReference type="SUPFAM" id="SSF55781">
    <property type="entry name" value="GAF domain-like"/>
    <property type="match status" value="1"/>
</dbReference>
<evidence type="ECO:0000313" key="7">
    <source>
        <dbReference type="Proteomes" id="UP000006461"/>
    </source>
</evidence>
<organism evidence="6 7">
    <name type="scientific">Modestobacter italicus (strain DSM 44449 / CECT 9708 / BC 501)</name>
    <dbReference type="NCBI Taxonomy" id="2732864"/>
    <lineage>
        <taxon>Bacteria</taxon>
        <taxon>Bacillati</taxon>
        <taxon>Actinomycetota</taxon>
        <taxon>Actinomycetes</taxon>
        <taxon>Geodermatophilales</taxon>
        <taxon>Geodermatophilaceae</taxon>
        <taxon>Modestobacter</taxon>
    </lineage>
</organism>